<gene>
    <name evidence="1" type="ORF">ABID08_004808</name>
</gene>
<dbReference type="Proteomes" id="UP001549077">
    <property type="component" value="Unassembled WGS sequence"/>
</dbReference>
<keyword evidence="2" id="KW-1185">Reference proteome</keyword>
<name>A0ABV2MPF5_9HYPH</name>
<sequence>MSRPGHGYPTLRQSRPAFLDNLEAGIDAVDRQGYRLFAENGLAGSRRRLDEIGVARRDEDRIDVLGLDEILRLGNLGARPRGKLFS</sequence>
<accession>A0ABV2MPF5</accession>
<comment type="caution">
    <text evidence="1">The sequence shown here is derived from an EMBL/GenBank/DDBJ whole genome shotgun (WGS) entry which is preliminary data.</text>
</comment>
<evidence type="ECO:0000313" key="2">
    <source>
        <dbReference type="Proteomes" id="UP001549077"/>
    </source>
</evidence>
<evidence type="ECO:0000313" key="1">
    <source>
        <dbReference type="EMBL" id="MET3757427.1"/>
    </source>
</evidence>
<proteinExistence type="predicted"/>
<dbReference type="EMBL" id="JBEPMY010000017">
    <property type="protein sequence ID" value="MET3757427.1"/>
    <property type="molecule type" value="Genomic_DNA"/>
</dbReference>
<organism evidence="1 2">
    <name type="scientific">Rhizobium binae</name>
    <dbReference type="NCBI Taxonomy" id="1138190"/>
    <lineage>
        <taxon>Bacteria</taxon>
        <taxon>Pseudomonadati</taxon>
        <taxon>Pseudomonadota</taxon>
        <taxon>Alphaproteobacteria</taxon>
        <taxon>Hyphomicrobiales</taxon>
        <taxon>Rhizobiaceae</taxon>
        <taxon>Rhizobium/Agrobacterium group</taxon>
        <taxon>Rhizobium</taxon>
    </lineage>
</organism>
<protein>
    <submittedName>
        <fullName evidence="1">Uncharacterized protein</fullName>
    </submittedName>
</protein>
<reference evidence="1 2" key="1">
    <citation type="submission" date="2024-06" db="EMBL/GenBank/DDBJ databases">
        <title>Genomic Encyclopedia of Type Strains, Phase IV (KMG-IV): sequencing the most valuable type-strain genomes for metagenomic binning, comparative biology and taxonomic classification.</title>
        <authorList>
            <person name="Goeker M."/>
        </authorList>
    </citation>
    <scope>NUCLEOTIDE SEQUENCE [LARGE SCALE GENOMIC DNA]</scope>
    <source>
        <strain evidence="1 2">DSM 29288</strain>
    </source>
</reference>